<dbReference type="GO" id="GO:0016301">
    <property type="term" value="F:kinase activity"/>
    <property type="evidence" value="ECO:0007669"/>
    <property type="project" value="UniProtKB-KW"/>
</dbReference>
<keyword evidence="10 14" id="KW-0460">Magnesium</keyword>
<dbReference type="InterPro" id="IPR015793">
    <property type="entry name" value="Pyrv_Knase_brl"/>
</dbReference>
<evidence type="ECO:0000256" key="11">
    <source>
        <dbReference type="ARBA" id="ARBA00023152"/>
    </source>
</evidence>
<protein>
    <recommendedName>
        <fullName evidence="4 13">Pyruvate kinase</fullName>
        <ecNumber evidence="4 13">2.7.1.40</ecNumber>
    </recommendedName>
</protein>
<keyword evidence="8 14" id="KW-0418">Kinase</keyword>
<dbReference type="InterPro" id="IPR040442">
    <property type="entry name" value="Pyrv_kinase-like_dom_sf"/>
</dbReference>
<evidence type="ECO:0000313" key="17">
    <source>
        <dbReference type="EMBL" id="EAR21390.1"/>
    </source>
</evidence>
<keyword evidence="11 14" id="KW-0324">Glycolysis</keyword>
<dbReference type="GO" id="GO:0004743">
    <property type="term" value="F:pyruvate kinase activity"/>
    <property type="evidence" value="ECO:0007669"/>
    <property type="project" value="UniProtKB-UniRule"/>
</dbReference>
<evidence type="ECO:0000256" key="3">
    <source>
        <dbReference type="ARBA" id="ARBA00008663"/>
    </source>
</evidence>
<dbReference type="InterPro" id="IPR001697">
    <property type="entry name" value="Pyr_Knase"/>
</dbReference>
<evidence type="ECO:0000256" key="13">
    <source>
        <dbReference type="NCBIfam" id="TIGR01064"/>
    </source>
</evidence>
<comment type="cofactor">
    <cofactor evidence="1">
        <name>K(+)</name>
        <dbReference type="ChEBI" id="CHEBI:29103"/>
    </cofactor>
</comment>
<dbReference type="PROSITE" id="PS00110">
    <property type="entry name" value="PYRUVATE_KINASE"/>
    <property type="match status" value="1"/>
</dbReference>
<name>A4BSD0_9GAMM</name>
<dbReference type="HOGENOM" id="CLU_015439_0_2_6"/>
<evidence type="ECO:0000256" key="6">
    <source>
        <dbReference type="ARBA" id="ARBA00022723"/>
    </source>
</evidence>
<dbReference type="RefSeq" id="WP_005003444.1">
    <property type="nucleotide sequence ID" value="NZ_CH672427.1"/>
</dbReference>
<dbReference type="EC" id="2.7.1.40" evidence="4 13"/>
<evidence type="ECO:0000256" key="2">
    <source>
        <dbReference type="ARBA" id="ARBA00004997"/>
    </source>
</evidence>
<dbReference type="UniPathway" id="UPA00109">
    <property type="reaction ID" value="UER00188"/>
</dbReference>
<dbReference type="GO" id="GO:0030955">
    <property type="term" value="F:potassium ion binding"/>
    <property type="evidence" value="ECO:0007669"/>
    <property type="project" value="UniProtKB-UniRule"/>
</dbReference>
<keyword evidence="6" id="KW-0479">Metal-binding</keyword>
<keyword evidence="7" id="KW-0547">Nucleotide-binding</keyword>
<evidence type="ECO:0000256" key="9">
    <source>
        <dbReference type="ARBA" id="ARBA00022840"/>
    </source>
</evidence>
<dbReference type="EMBL" id="AAOF01000009">
    <property type="protein sequence ID" value="EAR21390.1"/>
    <property type="molecule type" value="Genomic_DNA"/>
</dbReference>
<dbReference type="InterPro" id="IPR015813">
    <property type="entry name" value="Pyrv/PenolPyrv_kinase-like_dom"/>
</dbReference>
<dbReference type="OrthoDB" id="9812123at2"/>
<keyword evidence="5 14" id="KW-0808">Transferase</keyword>
<dbReference type="InterPro" id="IPR011037">
    <property type="entry name" value="Pyrv_Knase-like_insert_dom_sf"/>
</dbReference>
<dbReference type="InterPro" id="IPR018209">
    <property type="entry name" value="Pyrv_Knase_AS"/>
</dbReference>
<comment type="pathway">
    <text evidence="2 14">Carbohydrate degradation; glycolysis; pyruvate from D-glyceraldehyde 3-phosphate: step 5/5.</text>
</comment>
<sequence length="483" mass="51728">MVRQTKIVATLGPATDREPALNSVLRAGVDVVRLNLSHGNHDEHRQRAAKLRRAAQHHNRVVGLLCDLQGPKIRIENFRDGMVELVEGQRFFLDPSLAENAGTQSGVGVGYADLPQDVVAGDVLLLNDGLIRLSVDRVEDCRIFTTIEIGGTLSGHKGINRLGGGLSVGALTDKDRLDIKLAAELQADYLAVSFPKGGDDIEEARELLRAAGGDAAIVAKIERREAVDNLAEVIKAADAVMIARGDLAVEIGDAELPGVQKRIMRLSRERDCVVITATQMMQSMVDHPMPTRAEVLDVANAVLDGTDAVMLSEESAVGRYPAKAVAAMARVCVGAERYAEEAHPPLSGPEPHYTRIDETIAKTAIAAANQLSVRAIAAMTESGATARWMSRISTDIPIYALSEQPRTRTKVTLYRGVHPINFDPAGRDHVAANRGAVDELLKAGAIREGDLVLITKGDLAGVQGGTNTMKIVRVGDPIPSDSM</sequence>
<keyword evidence="12 17" id="KW-0670">Pyruvate</keyword>
<dbReference type="InterPro" id="IPR015806">
    <property type="entry name" value="Pyrv_Knase_insert_dom_sf"/>
</dbReference>
<accession>A4BSD0</accession>
<dbReference type="eggNOG" id="COG0469">
    <property type="taxonomic scope" value="Bacteria"/>
</dbReference>
<dbReference type="SUPFAM" id="SSF52935">
    <property type="entry name" value="PK C-terminal domain-like"/>
    <property type="match status" value="1"/>
</dbReference>
<dbReference type="SUPFAM" id="SSF51621">
    <property type="entry name" value="Phosphoenolpyruvate/pyruvate domain"/>
    <property type="match status" value="1"/>
</dbReference>
<dbReference type="NCBIfam" id="NF004491">
    <property type="entry name" value="PRK05826.1"/>
    <property type="match status" value="1"/>
</dbReference>
<dbReference type="STRING" id="314278.NB231_13386"/>
<dbReference type="SUPFAM" id="SSF50800">
    <property type="entry name" value="PK beta-barrel domain-like"/>
    <property type="match status" value="1"/>
</dbReference>
<evidence type="ECO:0000256" key="5">
    <source>
        <dbReference type="ARBA" id="ARBA00022679"/>
    </source>
</evidence>
<dbReference type="InterPro" id="IPR015795">
    <property type="entry name" value="Pyrv_Knase_C"/>
</dbReference>
<dbReference type="AlphaFoldDB" id="A4BSD0"/>
<feature type="domain" description="Pyruvate kinase C-terminal" evidence="16">
    <location>
        <begin position="358"/>
        <end position="472"/>
    </location>
</feature>
<evidence type="ECO:0000256" key="4">
    <source>
        <dbReference type="ARBA" id="ARBA00012142"/>
    </source>
</evidence>
<evidence type="ECO:0000256" key="8">
    <source>
        <dbReference type="ARBA" id="ARBA00022777"/>
    </source>
</evidence>
<comment type="caution">
    <text evidence="17">The sequence shown here is derived from an EMBL/GenBank/DDBJ whole genome shotgun (WGS) entry which is preliminary data.</text>
</comment>
<comment type="catalytic activity">
    <reaction evidence="14">
        <text>pyruvate + ATP = phosphoenolpyruvate + ADP + H(+)</text>
        <dbReference type="Rhea" id="RHEA:18157"/>
        <dbReference type="ChEBI" id="CHEBI:15361"/>
        <dbReference type="ChEBI" id="CHEBI:15378"/>
        <dbReference type="ChEBI" id="CHEBI:30616"/>
        <dbReference type="ChEBI" id="CHEBI:58702"/>
        <dbReference type="ChEBI" id="CHEBI:456216"/>
        <dbReference type="EC" id="2.7.1.40"/>
    </reaction>
</comment>
<organism evidence="17 18">
    <name type="scientific">Nitrococcus mobilis Nb-231</name>
    <dbReference type="NCBI Taxonomy" id="314278"/>
    <lineage>
        <taxon>Bacteria</taxon>
        <taxon>Pseudomonadati</taxon>
        <taxon>Pseudomonadota</taxon>
        <taxon>Gammaproteobacteria</taxon>
        <taxon>Chromatiales</taxon>
        <taxon>Ectothiorhodospiraceae</taxon>
        <taxon>Nitrococcus</taxon>
    </lineage>
</organism>
<evidence type="ECO:0000256" key="7">
    <source>
        <dbReference type="ARBA" id="ARBA00022741"/>
    </source>
</evidence>
<dbReference type="Proteomes" id="UP000003374">
    <property type="component" value="Unassembled WGS sequence"/>
</dbReference>
<evidence type="ECO:0000256" key="1">
    <source>
        <dbReference type="ARBA" id="ARBA00001958"/>
    </source>
</evidence>
<dbReference type="Gene3D" id="3.20.20.60">
    <property type="entry name" value="Phosphoenolpyruvate-binding domains"/>
    <property type="match status" value="1"/>
</dbReference>
<feature type="domain" description="Pyruvate kinase barrel" evidence="15">
    <location>
        <begin position="3"/>
        <end position="325"/>
    </location>
</feature>
<gene>
    <name evidence="17" type="ORF">NB231_13386</name>
</gene>
<dbReference type="NCBIfam" id="TIGR01064">
    <property type="entry name" value="pyruv_kin"/>
    <property type="match status" value="1"/>
</dbReference>
<reference evidence="17 18" key="1">
    <citation type="submission" date="2006-02" db="EMBL/GenBank/DDBJ databases">
        <authorList>
            <person name="Waterbury J."/>
            <person name="Ferriera S."/>
            <person name="Johnson J."/>
            <person name="Kravitz S."/>
            <person name="Halpern A."/>
            <person name="Remington K."/>
            <person name="Beeson K."/>
            <person name="Tran B."/>
            <person name="Rogers Y.-H."/>
            <person name="Friedman R."/>
            <person name="Venter J.C."/>
        </authorList>
    </citation>
    <scope>NUCLEOTIDE SEQUENCE [LARGE SCALE GENOMIC DNA]</scope>
    <source>
        <strain evidence="17 18">Nb-231</strain>
    </source>
</reference>
<dbReference type="Gene3D" id="2.40.33.10">
    <property type="entry name" value="PK beta-barrel domain-like"/>
    <property type="match status" value="1"/>
</dbReference>
<comment type="similarity">
    <text evidence="3 14">Belongs to the pyruvate kinase family.</text>
</comment>
<evidence type="ECO:0000256" key="10">
    <source>
        <dbReference type="ARBA" id="ARBA00022842"/>
    </source>
</evidence>
<dbReference type="GO" id="GO:0005524">
    <property type="term" value="F:ATP binding"/>
    <property type="evidence" value="ECO:0007669"/>
    <property type="project" value="UniProtKB-KW"/>
</dbReference>
<evidence type="ECO:0000259" key="16">
    <source>
        <dbReference type="Pfam" id="PF02887"/>
    </source>
</evidence>
<evidence type="ECO:0000256" key="12">
    <source>
        <dbReference type="ARBA" id="ARBA00023317"/>
    </source>
</evidence>
<evidence type="ECO:0000259" key="15">
    <source>
        <dbReference type="Pfam" id="PF00224"/>
    </source>
</evidence>
<keyword evidence="18" id="KW-1185">Reference proteome</keyword>
<dbReference type="InterPro" id="IPR036918">
    <property type="entry name" value="Pyrv_Knase_C_sf"/>
</dbReference>
<dbReference type="PANTHER" id="PTHR11817">
    <property type="entry name" value="PYRUVATE KINASE"/>
    <property type="match status" value="1"/>
</dbReference>
<dbReference type="GO" id="GO:0000287">
    <property type="term" value="F:magnesium ion binding"/>
    <property type="evidence" value="ECO:0007669"/>
    <property type="project" value="UniProtKB-UniRule"/>
</dbReference>
<evidence type="ECO:0000313" key="18">
    <source>
        <dbReference type="Proteomes" id="UP000003374"/>
    </source>
</evidence>
<dbReference type="Gene3D" id="3.40.1380.20">
    <property type="entry name" value="Pyruvate kinase, C-terminal domain"/>
    <property type="match status" value="1"/>
</dbReference>
<dbReference type="Pfam" id="PF02887">
    <property type="entry name" value="PK_C"/>
    <property type="match status" value="1"/>
</dbReference>
<evidence type="ECO:0000256" key="14">
    <source>
        <dbReference type="RuleBase" id="RU000504"/>
    </source>
</evidence>
<dbReference type="PRINTS" id="PR01050">
    <property type="entry name" value="PYRUVTKNASE"/>
</dbReference>
<proteinExistence type="inferred from homology"/>
<keyword evidence="9" id="KW-0067">ATP-binding</keyword>
<dbReference type="Pfam" id="PF00224">
    <property type="entry name" value="PK"/>
    <property type="match status" value="1"/>
</dbReference>